<dbReference type="AlphaFoldDB" id="A0A1Z2SGS5"/>
<dbReference type="OrthoDB" id="5860733at2"/>
<proteinExistence type="predicted"/>
<organism evidence="1 2">
    <name type="scientific">Vibrio gazogenes</name>
    <dbReference type="NCBI Taxonomy" id="687"/>
    <lineage>
        <taxon>Bacteria</taxon>
        <taxon>Pseudomonadati</taxon>
        <taxon>Pseudomonadota</taxon>
        <taxon>Gammaproteobacteria</taxon>
        <taxon>Vibrionales</taxon>
        <taxon>Vibrionaceae</taxon>
        <taxon>Vibrio</taxon>
    </lineage>
</organism>
<dbReference type="EMBL" id="CP018835">
    <property type="protein sequence ID" value="ASA56368.1"/>
    <property type="molecule type" value="Genomic_DNA"/>
</dbReference>
<accession>A0A1Z2SGS5</accession>
<gene>
    <name evidence="1" type="ORF">BSQ33_12115</name>
</gene>
<evidence type="ECO:0000313" key="1">
    <source>
        <dbReference type="EMBL" id="ASA56368.1"/>
    </source>
</evidence>
<evidence type="ECO:0000313" key="2">
    <source>
        <dbReference type="Proteomes" id="UP000196708"/>
    </source>
</evidence>
<dbReference type="Proteomes" id="UP000196708">
    <property type="component" value="Chromosome 1"/>
</dbReference>
<name>A0A1Z2SGS5_VIBGA</name>
<reference evidence="1 2" key="1">
    <citation type="submission" date="2016-12" db="EMBL/GenBank/DDBJ databases">
        <authorList>
            <person name="Song W.-J."/>
            <person name="Kurnit D.M."/>
        </authorList>
    </citation>
    <scope>NUCLEOTIDE SEQUENCE [LARGE SCALE GENOMIC DNA]</scope>
    <source>
        <strain evidence="1 2">ATCC 43942</strain>
    </source>
</reference>
<dbReference type="KEGG" id="vga:BSQ33_12115"/>
<dbReference type="RefSeq" id="WP_088134169.1">
    <property type="nucleotide sequence ID" value="NZ_CP018835.1"/>
</dbReference>
<sequence length="244" mass="28007">MALNALKTKLSRHMTGDARAPFDTCHYKTHSLSVELGERIDNFCLFHEVAYQELNRKCEALNHFSAKVKAQLEVTDDDEEREYLQYRASQFIGSNDMDVQRVKNLADESAIIGLWAIVEQFSKRAYVLLKSNLSGVEASTVNPPYRWDLIENAYHEFGLTLNLLTHYDTVNELRVVNNKIKHLYQVDSTLAAFPRFADKEGLSMILLDYPVHEYEEAVYQFLGRLFVWVGEQIDAHGVVSPVES</sequence>
<protein>
    <submittedName>
        <fullName evidence="1">Uncharacterized protein</fullName>
    </submittedName>
</protein>